<dbReference type="PANTHER" id="PTHR12289:SF67">
    <property type="match status" value="1"/>
</dbReference>
<dbReference type="InterPro" id="IPR036249">
    <property type="entry name" value="Thioredoxin-like_sf"/>
</dbReference>
<dbReference type="PANTHER" id="PTHR12289">
    <property type="entry name" value="METAXIN RELATED"/>
    <property type="match status" value="1"/>
</dbReference>
<dbReference type="Pfam" id="PF13410">
    <property type="entry name" value="GST_C_2"/>
    <property type="match status" value="1"/>
</dbReference>
<dbReference type="OrthoDB" id="7054557at2"/>
<comment type="caution">
    <text evidence="2">The sequence shown here is derived from an EMBL/GenBank/DDBJ whole genome shotgun (WGS) entry which is preliminary data.</text>
</comment>
<dbReference type="EMBL" id="QWGB01000005">
    <property type="protein sequence ID" value="RIJ24553.1"/>
    <property type="molecule type" value="Genomic_DNA"/>
</dbReference>
<protein>
    <submittedName>
        <fullName evidence="2">Glutathione S-transferase</fullName>
    </submittedName>
</protein>
<sequence length="364" mass="40302">MTSYTLYGAEVSYFTGKARAYLDWRGVEYTEKPATQAVYRDVILPNVGWPVIPVATLPDGTVIQDTTDIIGAIEARENAQPPAWPASPLQRFVAELLQLYGDEWLMLPAMHYRWNYNEDWAYSEFGALSAPDQTPEQQYEIGRKNGARFKGALPILGVSADTVPGIEKSYEAFLSEFSAHLDQYPYLLGSRPSLADFAFYGPLYAHLYRDPASGELMHKLAPKVADWVERMKAGGGKGRGELLSDDAVPETLEPILHRQMQEQLPAIMATSALYNDWAANAASGDRVPRALGDITIDIEGHSGPAKARSFPLWRLQAALDVYGSMNEAERARADALLSRVGGEDLKTFCLPARLKRENCQVVLA</sequence>
<reference evidence="2 3" key="1">
    <citation type="submission" date="2018-08" db="EMBL/GenBank/DDBJ databases">
        <title>Henriciella mobilis sp. nov., isolated from seawater.</title>
        <authorList>
            <person name="Cheng H."/>
            <person name="Wu Y.-H."/>
            <person name="Xu X.-W."/>
            <person name="Guo L.-L."/>
        </authorList>
    </citation>
    <scope>NUCLEOTIDE SEQUENCE [LARGE SCALE GENOMIC DNA]</scope>
    <source>
        <strain evidence="2 3">CCUG66934</strain>
    </source>
</reference>
<dbReference type="Gene3D" id="1.20.1050.10">
    <property type="match status" value="1"/>
</dbReference>
<evidence type="ECO:0000259" key="1">
    <source>
        <dbReference type="Pfam" id="PF13417"/>
    </source>
</evidence>
<feature type="domain" description="GST N-terminal" evidence="1">
    <location>
        <begin position="6"/>
        <end position="79"/>
    </location>
</feature>
<dbReference type="InterPro" id="IPR050931">
    <property type="entry name" value="Mito_Protein_Transport_Metaxin"/>
</dbReference>
<dbReference type="SUPFAM" id="SSF47616">
    <property type="entry name" value="GST C-terminal domain-like"/>
    <property type="match status" value="1"/>
</dbReference>
<dbReference type="InterPro" id="IPR036282">
    <property type="entry name" value="Glutathione-S-Trfase_C_sf"/>
</dbReference>
<dbReference type="Proteomes" id="UP000265431">
    <property type="component" value="Unassembled WGS sequence"/>
</dbReference>
<gene>
    <name evidence="2" type="ORF">D1224_10075</name>
</gene>
<dbReference type="SUPFAM" id="SSF52833">
    <property type="entry name" value="Thioredoxin-like"/>
    <property type="match status" value="1"/>
</dbReference>
<proteinExistence type="predicted"/>
<evidence type="ECO:0000313" key="2">
    <source>
        <dbReference type="EMBL" id="RIJ24553.1"/>
    </source>
</evidence>
<evidence type="ECO:0000313" key="3">
    <source>
        <dbReference type="Proteomes" id="UP000265431"/>
    </source>
</evidence>
<dbReference type="Gene3D" id="3.40.30.10">
    <property type="entry name" value="Glutaredoxin"/>
    <property type="match status" value="1"/>
</dbReference>
<dbReference type="Pfam" id="PF13417">
    <property type="entry name" value="GST_N_3"/>
    <property type="match status" value="1"/>
</dbReference>
<keyword evidence="2" id="KW-0808">Transferase</keyword>
<accession>A0A399R0U8</accession>
<dbReference type="GO" id="GO:0005737">
    <property type="term" value="C:cytoplasm"/>
    <property type="evidence" value="ECO:0007669"/>
    <property type="project" value="TreeGrafter"/>
</dbReference>
<name>A0A399R0U8_9PROT</name>
<dbReference type="RefSeq" id="WP_119379742.1">
    <property type="nucleotide sequence ID" value="NZ_QWGB01000005.1"/>
</dbReference>
<organism evidence="2 3">
    <name type="scientific">Henriciella barbarensis</name>
    <dbReference type="NCBI Taxonomy" id="86342"/>
    <lineage>
        <taxon>Bacteria</taxon>
        <taxon>Pseudomonadati</taxon>
        <taxon>Pseudomonadota</taxon>
        <taxon>Alphaproteobacteria</taxon>
        <taxon>Hyphomonadales</taxon>
        <taxon>Hyphomonadaceae</taxon>
        <taxon>Henriciella</taxon>
    </lineage>
</organism>
<keyword evidence="3" id="KW-1185">Reference proteome</keyword>
<dbReference type="GO" id="GO:0016740">
    <property type="term" value="F:transferase activity"/>
    <property type="evidence" value="ECO:0007669"/>
    <property type="project" value="UniProtKB-KW"/>
</dbReference>
<dbReference type="AlphaFoldDB" id="A0A399R0U8"/>
<dbReference type="CDD" id="cd00299">
    <property type="entry name" value="GST_C_family"/>
    <property type="match status" value="1"/>
</dbReference>
<dbReference type="InterPro" id="IPR004045">
    <property type="entry name" value="Glutathione_S-Trfase_N"/>
</dbReference>